<dbReference type="STRING" id="1792290.MSP8886_04115"/>
<dbReference type="SMART" id="SM00871">
    <property type="entry name" value="AraC_E_bind"/>
    <property type="match status" value="1"/>
</dbReference>
<dbReference type="PANTHER" id="PTHR36444:SF2">
    <property type="entry name" value="TRANSCRIPTIONAL REGULATOR PROTEIN YOBU-RELATED"/>
    <property type="match status" value="1"/>
</dbReference>
<keyword evidence="3" id="KW-1185">Reference proteome</keyword>
<feature type="domain" description="AraC effector-binding" evidence="1">
    <location>
        <begin position="1"/>
        <end position="149"/>
    </location>
</feature>
<evidence type="ECO:0000259" key="1">
    <source>
        <dbReference type="SMART" id="SM00871"/>
    </source>
</evidence>
<dbReference type="PANTHER" id="PTHR36444">
    <property type="entry name" value="TRANSCRIPTIONAL REGULATOR PROTEIN YOBU-RELATED"/>
    <property type="match status" value="1"/>
</dbReference>
<dbReference type="InterPro" id="IPR010499">
    <property type="entry name" value="AraC_E-bd"/>
</dbReference>
<dbReference type="Gene3D" id="3.20.80.10">
    <property type="entry name" value="Regulatory factor, effector binding domain"/>
    <property type="match status" value="1"/>
</dbReference>
<organism evidence="2 3">
    <name type="scientific">Marinomonas spartinae</name>
    <dbReference type="NCBI Taxonomy" id="1792290"/>
    <lineage>
        <taxon>Bacteria</taxon>
        <taxon>Pseudomonadati</taxon>
        <taxon>Pseudomonadota</taxon>
        <taxon>Gammaproteobacteria</taxon>
        <taxon>Oceanospirillales</taxon>
        <taxon>Oceanospirillaceae</taxon>
        <taxon>Marinomonas</taxon>
    </lineage>
</organism>
<dbReference type="InterPro" id="IPR011256">
    <property type="entry name" value="Reg_factor_effector_dom_sf"/>
</dbReference>
<dbReference type="OrthoDB" id="3173400at2"/>
<sequence>MEQVYFEEKRLLGLSERTNNANETQPETTKIGGLHQSFAQQIKVNYTNGDSLYGVYYNYESDYTGDFSILVGTEKETVRTSTPLEGVTLPSGDYLRFSKEGEMPQAVIDAWEEIWQYFSDSDCPHHRSYTVDFEHYTSDKKVDIYIAIK</sequence>
<dbReference type="InterPro" id="IPR029441">
    <property type="entry name" value="Cass2"/>
</dbReference>
<evidence type="ECO:0000313" key="3">
    <source>
        <dbReference type="Proteomes" id="UP000092544"/>
    </source>
</evidence>
<reference evidence="2 3" key="1">
    <citation type="submission" date="2016-06" db="EMBL/GenBank/DDBJ databases">
        <authorList>
            <person name="Kjaerup R.B."/>
            <person name="Dalgaard T.S."/>
            <person name="Juul-Madsen H.R."/>
        </authorList>
    </citation>
    <scope>NUCLEOTIDE SEQUENCE [LARGE SCALE GENOMIC DNA]</scope>
    <source>
        <strain evidence="2 3">CECT 8886</strain>
    </source>
</reference>
<dbReference type="AlphaFoldDB" id="A0A1A8TS30"/>
<protein>
    <submittedName>
        <fullName evidence="2">Bacterial transcription activator, effector binding domain</fullName>
    </submittedName>
</protein>
<dbReference type="RefSeq" id="WP_067020437.1">
    <property type="nucleotide sequence ID" value="NZ_FLOB01000018.1"/>
</dbReference>
<evidence type="ECO:0000313" key="2">
    <source>
        <dbReference type="EMBL" id="SBS37446.1"/>
    </source>
</evidence>
<proteinExistence type="predicted"/>
<name>A0A1A8TS30_9GAMM</name>
<dbReference type="EMBL" id="FLOB01000018">
    <property type="protein sequence ID" value="SBS37446.1"/>
    <property type="molecule type" value="Genomic_DNA"/>
</dbReference>
<dbReference type="SUPFAM" id="SSF55136">
    <property type="entry name" value="Probable bacterial effector-binding domain"/>
    <property type="match status" value="1"/>
</dbReference>
<dbReference type="Proteomes" id="UP000092544">
    <property type="component" value="Unassembled WGS sequence"/>
</dbReference>
<accession>A0A1A8TS30</accession>
<gene>
    <name evidence="2" type="ORF">MSP8886_04115</name>
</gene>
<dbReference type="InterPro" id="IPR053182">
    <property type="entry name" value="YobU-like_regulator"/>
</dbReference>
<dbReference type="Pfam" id="PF14526">
    <property type="entry name" value="Cass2"/>
    <property type="match status" value="1"/>
</dbReference>